<keyword evidence="4" id="KW-1185">Reference proteome</keyword>
<dbReference type="OrthoDB" id="5132116at2759"/>
<dbReference type="GeneID" id="19113200"/>
<accession>M2N842</accession>
<dbReference type="KEGG" id="bcom:BAUCODRAFT_372610"/>
<evidence type="ECO:0000313" key="4">
    <source>
        <dbReference type="Proteomes" id="UP000011761"/>
    </source>
</evidence>
<dbReference type="AlphaFoldDB" id="M2N842"/>
<dbReference type="SMART" id="SM00268">
    <property type="entry name" value="ACTIN"/>
    <property type="match status" value="1"/>
</dbReference>
<dbReference type="HOGENOM" id="CLU_027965_6_2_1"/>
<dbReference type="Gene3D" id="3.90.640.10">
    <property type="entry name" value="Actin, Chain A, domain 4"/>
    <property type="match status" value="1"/>
</dbReference>
<feature type="compositionally biased region" description="Polar residues" evidence="2">
    <location>
        <begin position="103"/>
        <end position="113"/>
    </location>
</feature>
<sequence length="484" mass="52980">MTSVPPQIPLKEEYGGDEINALVLDPGSHSIRAGFAGEDTPKSVVPTHYGVLSSGHHVYGENAIHIPNADMEIRNPYNTDGLVEDWDTAAKMWEYSITSRLTGARQTPPSRNGLNVVKDGEGDVEMETDETSKAKAETEKMEEEERDRALAEYPLLMTEPAWNPVKAREKTMEVAMEEWDVPAFFLAKTGQLAAYGNGKATALVVDVGHYNTSVTALWEGMVLRKSTTHSPLASSFLSDQIRRMFTTTTPPVPLTPYYLIASKIPVDAGHPASATYTNFSSPPSPSFRRFEEDRVLTAFKESVVSAWPGPGRLEANLEAVKLTPPRPFEMPDGWNNVFGAERYKVVEGLFDTKAAYPPPPSSTSSSSPSQSQYTPKSDDSIPSMIHRSVNACDVDARPALLGNIILTGAGSLIEKLPERLQSDVQAMFPNPRVRVIAAGGSVERKFGAWIGGSVLASLGTFHQMWISREEYAEFGAGLVERRCK</sequence>
<name>M2N842_BAUPA</name>
<organism evidence="3 4">
    <name type="scientific">Baudoinia panamericana (strain UAMH 10762)</name>
    <name type="common">Angels' share fungus</name>
    <name type="synonym">Baudoinia compniacensis (strain UAMH 10762)</name>
    <dbReference type="NCBI Taxonomy" id="717646"/>
    <lineage>
        <taxon>Eukaryota</taxon>
        <taxon>Fungi</taxon>
        <taxon>Dikarya</taxon>
        <taxon>Ascomycota</taxon>
        <taxon>Pezizomycotina</taxon>
        <taxon>Dothideomycetes</taxon>
        <taxon>Dothideomycetidae</taxon>
        <taxon>Mycosphaerellales</taxon>
        <taxon>Teratosphaeriaceae</taxon>
        <taxon>Baudoinia</taxon>
    </lineage>
</organism>
<dbReference type="SUPFAM" id="SSF53067">
    <property type="entry name" value="Actin-like ATPase domain"/>
    <property type="match status" value="2"/>
</dbReference>
<evidence type="ECO:0000256" key="2">
    <source>
        <dbReference type="SAM" id="MobiDB-lite"/>
    </source>
</evidence>
<protein>
    <recommendedName>
        <fullName evidence="5">Actin-related protein 4</fullName>
    </recommendedName>
</protein>
<feature type="region of interest" description="Disordered" evidence="2">
    <location>
        <begin position="103"/>
        <end position="146"/>
    </location>
</feature>
<dbReference type="eggNOG" id="KOG0679">
    <property type="taxonomic scope" value="Eukaryota"/>
</dbReference>
<dbReference type="Gene3D" id="3.30.420.40">
    <property type="match status" value="4"/>
</dbReference>
<proteinExistence type="inferred from homology"/>
<evidence type="ECO:0008006" key="5">
    <source>
        <dbReference type="Google" id="ProtNLM"/>
    </source>
</evidence>
<feature type="compositionally biased region" description="Basic and acidic residues" evidence="2">
    <location>
        <begin position="130"/>
        <end position="139"/>
    </location>
</feature>
<dbReference type="RefSeq" id="XP_007672794.1">
    <property type="nucleotide sequence ID" value="XM_007674604.1"/>
</dbReference>
<dbReference type="InterPro" id="IPR004000">
    <property type="entry name" value="Actin"/>
</dbReference>
<dbReference type="Proteomes" id="UP000011761">
    <property type="component" value="Unassembled WGS sequence"/>
</dbReference>
<feature type="compositionally biased region" description="Low complexity" evidence="2">
    <location>
        <begin position="362"/>
        <end position="375"/>
    </location>
</feature>
<dbReference type="InterPro" id="IPR043129">
    <property type="entry name" value="ATPase_NBD"/>
</dbReference>
<dbReference type="OMA" id="MTEAPWN"/>
<dbReference type="CDD" id="cd13395">
    <property type="entry name" value="ASKHA_NBD_Arp4_ACTL6-like"/>
    <property type="match status" value="1"/>
</dbReference>
<gene>
    <name evidence="3" type="ORF">BAUCODRAFT_372610</name>
</gene>
<dbReference type="EMBL" id="KB445551">
    <property type="protein sequence ID" value="EMD00294.1"/>
    <property type="molecule type" value="Genomic_DNA"/>
</dbReference>
<comment type="similarity">
    <text evidence="1">Belongs to the actin family.</text>
</comment>
<dbReference type="FunFam" id="3.30.420.40:FF:000058">
    <property type="entry name" value="Putative actin-related protein 5"/>
    <property type="match status" value="1"/>
</dbReference>
<reference evidence="3 4" key="1">
    <citation type="journal article" date="2012" name="PLoS Pathog.">
        <title>Diverse lifestyles and strategies of plant pathogenesis encoded in the genomes of eighteen Dothideomycetes fungi.</title>
        <authorList>
            <person name="Ohm R.A."/>
            <person name="Feau N."/>
            <person name="Henrissat B."/>
            <person name="Schoch C.L."/>
            <person name="Horwitz B.A."/>
            <person name="Barry K.W."/>
            <person name="Condon B.J."/>
            <person name="Copeland A.C."/>
            <person name="Dhillon B."/>
            <person name="Glaser F."/>
            <person name="Hesse C.N."/>
            <person name="Kosti I."/>
            <person name="LaButti K."/>
            <person name="Lindquist E.A."/>
            <person name="Lucas S."/>
            <person name="Salamov A.A."/>
            <person name="Bradshaw R.E."/>
            <person name="Ciuffetti L."/>
            <person name="Hamelin R.C."/>
            <person name="Kema G.H.J."/>
            <person name="Lawrence C."/>
            <person name="Scott J.A."/>
            <person name="Spatafora J.W."/>
            <person name="Turgeon B.G."/>
            <person name="de Wit P.J.G.M."/>
            <person name="Zhong S."/>
            <person name="Goodwin S.B."/>
            <person name="Grigoriev I.V."/>
        </authorList>
    </citation>
    <scope>NUCLEOTIDE SEQUENCE [LARGE SCALE GENOMIC DNA]</scope>
    <source>
        <strain evidence="3 4">UAMH 10762</strain>
    </source>
</reference>
<evidence type="ECO:0000256" key="1">
    <source>
        <dbReference type="RuleBase" id="RU000487"/>
    </source>
</evidence>
<dbReference type="PANTHER" id="PTHR11937">
    <property type="entry name" value="ACTIN"/>
    <property type="match status" value="1"/>
</dbReference>
<dbReference type="Pfam" id="PF00022">
    <property type="entry name" value="Actin"/>
    <property type="match status" value="1"/>
</dbReference>
<evidence type="ECO:0000313" key="3">
    <source>
        <dbReference type="EMBL" id="EMD00294.1"/>
    </source>
</evidence>
<feature type="region of interest" description="Disordered" evidence="2">
    <location>
        <begin position="354"/>
        <end position="381"/>
    </location>
</feature>
<dbReference type="STRING" id="717646.M2N842"/>